<evidence type="ECO:0000313" key="2">
    <source>
        <dbReference type="EMBL" id="SHH06984.1"/>
    </source>
</evidence>
<evidence type="ECO:0000313" key="3">
    <source>
        <dbReference type="Proteomes" id="UP000190675"/>
    </source>
</evidence>
<dbReference type="RefSeq" id="WP_079568697.1">
    <property type="nucleotide sequence ID" value="NZ_LT670818.1"/>
</dbReference>
<sequence length="72" mass="7515">MSIIVEVAKELLGMFLADARLTTATLVLVAIVAGLVVALRVEPLQGGCVLLLGCLAILVEAAVREARRRSAS</sequence>
<dbReference type="EMBL" id="LT670818">
    <property type="protein sequence ID" value="SHH06984.1"/>
    <property type="molecule type" value="Genomic_DNA"/>
</dbReference>
<protein>
    <submittedName>
        <fullName evidence="2">Uncharacterized protein</fullName>
    </submittedName>
</protein>
<keyword evidence="1" id="KW-0472">Membrane</keyword>
<keyword evidence="1" id="KW-1133">Transmembrane helix</keyword>
<keyword evidence="1" id="KW-0812">Transmembrane</keyword>
<reference evidence="2 3" key="1">
    <citation type="submission" date="2016-11" db="EMBL/GenBank/DDBJ databases">
        <authorList>
            <person name="Jaros S."/>
            <person name="Januszkiewicz K."/>
            <person name="Wedrychowicz H."/>
        </authorList>
    </citation>
    <scope>NUCLEOTIDE SEQUENCE [LARGE SCALE GENOMIC DNA]</scope>
    <source>
        <strain evidence="2 3">GAS242</strain>
    </source>
</reference>
<dbReference type="Proteomes" id="UP000190675">
    <property type="component" value="Chromosome I"/>
</dbReference>
<feature type="transmembrane region" description="Helical" evidence="1">
    <location>
        <begin position="21"/>
        <end position="38"/>
    </location>
</feature>
<proteinExistence type="predicted"/>
<dbReference type="AlphaFoldDB" id="A0A1M5PYQ6"/>
<organism evidence="2 3">
    <name type="scientific">Bradyrhizobium erythrophlei</name>
    <dbReference type="NCBI Taxonomy" id="1437360"/>
    <lineage>
        <taxon>Bacteria</taxon>
        <taxon>Pseudomonadati</taxon>
        <taxon>Pseudomonadota</taxon>
        <taxon>Alphaproteobacteria</taxon>
        <taxon>Hyphomicrobiales</taxon>
        <taxon>Nitrobacteraceae</taxon>
        <taxon>Bradyrhizobium</taxon>
    </lineage>
</organism>
<feature type="transmembrane region" description="Helical" evidence="1">
    <location>
        <begin position="44"/>
        <end position="63"/>
    </location>
</feature>
<gene>
    <name evidence="2" type="ORF">SAMN05444169_5575</name>
</gene>
<evidence type="ECO:0000256" key="1">
    <source>
        <dbReference type="SAM" id="Phobius"/>
    </source>
</evidence>
<name>A0A1M5PYQ6_9BRAD</name>
<accession>A0A1M5PYQ6</accession>